<dbReference type="Pfam" id="PF00440">
    <property type="entry name" value="TetR_N"/>
    <property type="match status" value="1"/>
</dbReference>
<evidence type="ECO:0000313" key="7">
    <source>
        <dbReference type="EMBL" id="MFD1329011.1"/>
    </source>
</evidence>
<feature type="region of interest" description="Disordered" evidence="5">
    <location>
        <begin position="1"/>
        <end position="20"/>
    </location>
</feature>
<dbReference type="InterPro" id="IPR041674">
    <property type="entry name" value="TetR_C_22"/>
</dbReference>
<organism evidence="7 8">
    <name type="scientific">Mycoplana ramosa</name>
    <name type="common">Mycoplana bullata</name>
    <dbReference type="NCBI Taxonomy" id="40837"/>
    <lineage>
        <taxon>Bacteria</taxon>
        <taxon>Pseudomonadati</taxon>
        <taxon>Pseudomonadota</taxon>
        <taxon>Alphaproteobacteria</taxon>
        <taxon>Hyphomicrobiales</taxon>
        <taxon>Rhizobiaceae</taxon>
        <taxon>Mycoplana</taxon>
    </lineage>
</organism>
<evidence type="ECO:0000256" key="3">
    <source>
        <dbReference type="ARBA" id="ARBA00023163"/>
    </source>
</evidence>
<name>A0ABW3YYQ5_MYCRA</name>
<dbReference type="InterPro" id="IPR009057">
    <property type="entry name" value="Homeodomain-like_sf"/>
</dbReference>
<evidence type="ECO:0000256" key="1">
    <source>
        <dbReference type="ARBA" id="ARBA00023015"/>
    </source>
</evidence>
<dbReference type="PANTHER" id="PTHR30055:SF234">
    <property type="entry name" value="HTH-TYPE TRANSCRIPTIONAL REGULATOR BETI"/>
    <property type="match status" value="1"/>
</dbReference>
<gene>
    <name evidence="7" type="ORF">ACFQ33_14045</name>
</gene>
<sequence length="222" mass="24515">MTAKAADLEQRLRRRPKQERSRGRVEEILRVAKELIGEKGIDGMTMREVAQLTGGPIASVYQYFPNKSAIIAMLYEQHSTETRAGIEASLCGVQDMAGIRDAADAILNGYYLQVAGDPAIQDLLNAIQADKELQNMDIVETRRQAELFCAMSSHLLAPTDRERFGRLVFLLFQLAAGVVRLAITLPADEAEMMLVDFKQIIHGQLASFRPAGAPEIKAQESA</sequence>
<dbReference type="Pfam" id="PF17928">
    <property type="entry name" value="TetR_C_22"/>
    <property type="match status" value="1"/>
</dbReference>
<dbReference type="Gene3D" id="1.10.357.10">
    <property type="entry name" value="Tetracycline Repressor, domain 2"/>
    <property type="match status" value="1"/>
</dbReference>
<evidence type="ECO:0000256" key="2">
    <source>
        <dbReference type="ARBA" id="ARBA00023125"/>
    </source>
</evidence>
<feature type="domain" description="HTH tetR-type" evidence="6">
    <location>
        <begin position="22"/>
        <end position="82"/>
    </location>
</feature>
<comment type="caution">
    <text evidence="7">The sequence shown here is derived from an EMBL/GenBank/DDBJ whole genome shotgun (WGS) entry which is preliminary data.</text>
</comment>
<evidence type="ECO:0000259" key="6">
    <source>
        <dbReference type="PROSITE" id="PS50977"/>
    </source>
</evidence>
<accession>A0ABW3YYQ5</accession>
<protein>
    <submittedName>
        <fullName evidence="7">TetR/AcrR family transcriptional regulator</fullName>
    </submittedName>
</protein>
<feature type="DNA-binding region" description="H-T-H motif" evidence="4">
    <location>
        <begin position="45"/>
        <end position="64"/>
    </location>
</feature>
<dbReference type="SUPFAM" id="SSF46689">
    <property type="entry name" value="Homeodomain-like"/>
    <property type="match status" value="1"/>
</dbReference>
<dbReference type="PRINTS" id="PR00455">
    <property type="entry name" value="HTHTETR"/>
</dbReference>
<evidence type="ECO:0000256" key="5">
    <source>
        <dbReference type="SAM" id="MobiDB-lite"/>
    </source>
</evidence>
<proteinExistence type="predicted"/>
<dbReference type="PROSITE" id="PS50977">
    <property type="entry name" value="HTH_TETR_2"/>
    <property type="match status" value="1"/>
</dbReference>
<feature type="compositionally biased region" description="Basic and acidic residues" evidence="5">
    <location>
        <begin position="1"/>
        <end position="11"/>
    </location>
</feature>
<dbReference type="InterPro" id="IPR050109">
    <property type="entry name" value="HTH-type_TetR-like_transc_reg"/>
</dbReference>
<keyword evidence="8" id="KW-1185">Reference proteome</keyword>
<evidence type="ECO:0000313" key="8">
    <source>
        <dbReference type="Proteomes" id="UP001597173"/>
    </source>
</evidence>
<evidence type="ECO:0000256" key="4">
    <source>
        <dbReference type="PROSITE-ProRule" id="PRU00335"/>
    </source>
</evidence>
<keyword evidence="2 4" id="KW-0238">DNA-binding</keyword>
<dbReference type="RefSeq" id="WP_374836066.1">
    <property type="nucleotide sequence ID" value="NZ_JBHEEW010000002.1"/>
</dbReference>
<dbReference type="InterPro" id="IPR001647">
    <property type="entry name" value="HTH_TetR"/>
</dbReference>
<dbReference type="PANTHER" id="PTHR30055">
    <property type="entry name" value="HTH-TYPE TRANSCRIPTIONAL REGULATOR RUTR"/>
    <property type="match status" value="1"/>
</dbReference>
<reference evidence="8" key="1">
    <citation type="journal article" date="2019" name="Int. J. Syst. Evol. Microbiol.">
        <title>The Global Catalogue of Microorganisms (GCM) 10K type strain sequencing project: providing services to taxonomists for standard genome sequencing and annotation.</title>
        <authorList>
            <consortium name="The Broad Institute Genomics Platform"/>
            <consortium name="The Broad Institute Genome Sequencing Center for Infectious Disease"/>
            <person name="Wu L."/>
            <person name="Ma J."/>
        </authorList>
    </citation>
    <scope>NUCLEOTIDE SEQUENCE [LARGE SCALE GENOMIC DNA]</scope>
    <source>
        <strain evidence="8">CCUG 55609</strain>
    </source>
</reference>
<dbReference type="Proteomes" id="UP001597173">
    <property type="component" value="Unassembled WGS sequence"/>
</dbReference>
<dbReference type="EMBL" id="JBHTNF010000008">
    <property type="protein sequence ID" value="MFD1329011.1"/>
    <property type="molecule type" value="Genomic_DNA"/>
</dbReference>
<keyword evidence="3" id="KW-0804">Transcription</keyword>
<keyword evidence="1" id="KW-0805">Transcription regulation</keyword>